<dbReference type="SUPFAM" id="SSF54637">
    <property type="entry name" value="Thioesterase/thiol ester dehydrase-isomerase"/>
    <property type="match status" value="2"/>
</dbReference>
<dbReference type="GO" id="GO:0044594">
    <property type="term" value="F:17-beta-hydroxysteroid dehydrogenase (NAD+) activity"/>
    <property type="evidence" value="ECO:0007669"/>
    <property type="project" value="TreeGrafter"/>
</dbReference>
<dbReference type="EMBL" id="LN483070">
    <property type="protein sequence ID" value="CEA06942.1"/>
    <property type="molecule type" value="Genomic_DNA"/>
</dbReference>
<dbReference type="Gene3D" id="3.10.129.10">
    <property type="entry name" value="Hotdog Thioesterase"/>
    <property type="match status" value="1"/>
</dbReference>
<feature type="domain" description="MaoC-like" evidence="2">
    <location>
        <begin position="160"/>
        <end position="257"/>
    </location>
</feature>
<evidence type="ECO:0000259" key="3">
    <source>
        <dbReference type="Pfam" id="PF22622"/>
    </source>
</evidence>
<dbReference type="GO" id="GO:0004300">
    <property type="term" value="F:enoyl-CoA hydratase activity"/>
    <property type="evidence" value="ECO:0007669"/>
    <property type="project" value="TreeGrafter"/>
</dbReference>
<dbReference type="PANTHER" id="PTHR13078">
    <property type="entry name" value="PEROXISOMAL MULTIFUNCTIONAL ENZYME TYPE 2-RELATED"/>
    <property type="match status" value="1"/>
</dbReference>
<organism evidence="4">
    <name type="scientific">Arthrobacter saudimassiliensis</name>
    <dbReference type="NCBI Taxonomy" id="1461584"/>
    <lineage>
        <taxon>Bacteria</taxon>
        <taxon>Bacillati</taxon>
        <taxon>Actinomycetota</taxon>
        <taxon>Actinomycetes</taxon>
        <taxon>Micrococcales</taxon>
        <taxon>Micrococcaceae</taxon>
        <taxon>Arthrobacter</taxon>
    </lineage>
</organism>
<dbReference type="Pfam" id="PF01575">
    <property type="entry name" value="MaoC_dehydratas"/>
    <property type="match status" value="1"/>
</dbReference>
<dbReference type="InterPro" id="IPR002539">
    <property type="entry name" value="MaoC-like_dom"/>
</dbReference>
<accession>A0A078MNF0</accession>
<dbReference type="GO" id="GO:0006635">
    <property type="term" value="P:fatty acid beta-oxidation"/>
    <property type="evidence" value="ECO:0007669"/>
    <property type="project" value="TreeGrafter"/>
</dbReference>
<proteinExistence type="inferred from homology"/>
<dbReference type="InterPro" id="IPR054357">
    <property type="entry name" value="MFE-2_N"/>
</dbReference>
<sequence length="277" mass="28655">MSGAAAPGIGAVPGTGAGTAGDWAGRSLGDRTAGYTETEAILYALAVGASAQDLDLVFEDRLRVLPSFGLTLAQWAPDVLAGQGAFDNRAVHGSQQLTVHRPLPRSGEVTMSARVGEVWDKGSAAVFNVIVESDFFAATWRIFAPGCGGFGGDRGPSAPAAPDTEPAAVGSIATQPNQAALYRLLGDRHHIHIDPQAARRIGQDRPILHGLASLAAVTLPLAGLAGAHPADLREFSGRFSGVVFPGDEIAVRCWTDGRFDAAVADRPVITDGLIAFA</sequence>
<dbReference type="AlphaFoldDB" id="A0A078MNF0"/>
<dbReference type="PANTHER" id="PTHR13078:SF59">
    <property type="entry name" value="ENOYL-COA HYDRATASE CHSH3"/>
    <property type="match status" value="1"/>
</dbReference>
<dbReference type="GO" id="GO:0003857">
    <property type="term" value="F:(3S)-3-hydroxyacyl-CoA dehydrogenase (NAD+) activity"/>
    <property type="evidence" value="ECO:0007669"/>
    <property type="project" value="TreeGrafter"/>
</dbReference>
<gene>
    <name evidence="4" type="ORF">BN1051_00247</name>
</gene>
<reference evidence="4" key="1">
    <citation type="submission" date="2014-07" db="EMBL/GenBank/DDBJ databases">
        <authorList>
            <person name="Urmite Genomes Urmite Genomes"/>
        </authorList>
    </citation>
    <scope>NUCLEOTIDE SEQUENCE</scope>
    <source>
        <strain evidence="4">11W110_air</strain>
    </source>
</reference>
<dbReference type="Pfam" id="PF22622">
    <property type="entry name" value="MFE-2_hydrat-2_N"/>
    <property type="match status" value="1"/>
</dbReference>
<protein>
    <submittedName>
        <fullName evidence="4">MaoC like domain protein</fullName>
    </submittedName>
</protein>
<name>A0A078MNF0_9MICC</name>
<comment type="similarity">
    <text evidence="1">Belongs to the enoyl-CoA hydratase/isomerase family.</text>
</comment>
<evidence type="ECO:0000256" key="1">
    <source>
        <dbReference type="ARBA" id="ARBA00005254"/>
    </source>
</evidence>
<evidence type="ECO:0000259" key="2">
    <source>
        <dbReference type="Pfam" id="PF01575"/>
    </source>
</evidence>
<feature type="domain" description="Peroxisomal multifunctional enzyme type 2-like N-terminal" evidence="3">
    <location>
        <begin position="35"/>
        <end position="133"/>
    </location>
</feature>
<evidence type="ECO:0000313" key="4">
    <source>
        <dbReference type="EMBL" id="CEA06942.1"/>
    </source>
</evidence>
<dbReference type="PATRIC" id="fig|1461584.3.peg.243"/>
<dbReference type="InterPro" id="IPR029069">
    <property type="entry name" value="HotDog_dom_sf"/>
</dbReference>